<keyword evidence="3" id="KW-1185">Reference proteome</keyword>
<comment type="caution">
    <text evidence="2">The sequence shown here is derived from an EMBL/GenBank/DDBJ whole genome shotgun (WGS) entry which is preliminary data.</text>
</comment>
<protein>
    <submittedName>
        <fullName evidence="2">Uncharacterized protein</fullName>
    </submittedName>
</protein>
<reference evidence="2" key="1">
    <citation type="submission" date="2020-06" db="EMBL/GenBank/DDBJ databases">
        <authorList>
            <consortium name="Plant Systems Biology data submission"/>
        </authorList>
    </citation>
    <scope>NUCLEOTIDE SEQUENCE</scope>
    <source>
        <strain evidence="2">D6</strain>
    </source>
</reference>
<dbReference type="Proteomes" id="UP001153069">
    <property type="component" value="Unassembled WGS sequence"/>
</dbReference>
<evidence type="ECO:0000313" key="2">
    <source>
        <dbReference type="EMBL" id="CAB9530384.1"/>
    </source>
</evidence>
<name>A0A9N8F432_9STRA</name>
<dbReference type="AlphaFoldDB" id="A0A9N8F432"/>
<evidence type="ECO:0000313" key="3">
    <source>
        <dbReference type="Proteomes" id="UP001153069"/>
    </source>
</evidence>
<feature type="region of interest" description="Disordered" evidence="1">
    <location>
        <begin position="1"/>
        <end position="56"/>
    </location>
</feature>
<proteinExistence type="predicted"/>
<dbReference type="EMBL" id="CAICTM010002854">
    <property type="protein sequence ID" value="CAB9530384.1"/>
    <property type="molecule type" value="Genomic_DNA"/>
</dbReference>
<evidence type="ECO:0000256" key="1">
    <source>
        <dbReference type="SAM" id="MobiDB-lite"/>
    </source>
</evidence>
<gene>
    <name evidence="2" type="ORF">SEMRO_2856_G338750.1</name>
</gene>
<organism evidence="2 3">
    <name type="scientific">Seminavis robusta</name>
    <dbReference type="NCBI Taxonomy" id="568900"/>
    <lineage>
        <taxon>Eukaryota</taxon>
        <taxon>Sar</taxon>
        <taxon>Stramenopiles</taxon>
        <taxon>Ochrophyta</taxon>
        <taxon>Bacillariophyta</taxon>
        <taxon>Bacillariophyceae</taxon>
        <taxon>Bacillariophycidae</taxon>
        <taxon>Naviculales</taxon>
        <taxon>Naviculaceae</taxon>
        <taxon>Seminavis</taxon>
    </lineage>
</organism>
<dbReference type="OrthoDB" id="46370at2759"/>
<accession>A0A9N8F432</accession>
<sequence>MAASTAILPPHPLESFAHTRPLDLPPTALPADPEASSSPLAAPQHRPLDTAPPVLRPYQAPVRHTDVYVDNFLLAVQGCPQARLRLLRRLLHTIDAVFRPLDAQDPSLRKREKFPQGDAYFCTRKILLGWLLDTLRQTLELPPHRIQWLQEPFDLLRYKSRVTLSTWHKVLGELRSMSLGIPGSRGLFSLLQESFRHTDQYRIRMRDMLDDFEHLARTLLSRPTELTELVPDHPVAVGPHDASGVGMGGVWLPATTHSQLSPILWRARFDDTIQQSVVSFDNPTGTITNSDLELTGLLAHQDVLAQEFCLRGRTIVPLGDNTPAVAWHQRGSATTTGPAAYLLRLNSIHQRHYRYLSKADYIPGPANQMADDCSRLWH</sequence>